<feature type="transmembrane region" description="Helical" evidence="2">
    <location>
        <begin position="40"/>
        <end position="60"/>
    </location>
</feature>
<evidence type="ECO:0000313" key="3">
    <source>
        <dbReference type="EMBL" id="MBP2378810.1"/>
    </source>
</evidence>
<sequence length="100" mass="10419">MAGRGSKSAQQRTEAERARLHAARTSWHEGQVRRRTRDNAVAVIVGALVVAGAVASQVAYAQVNPPAPAPTPTVEQTDAPAPTESTTPLPTDLPTDAPAE</sequence>
<keyword evidence="2" id="KW-0472">Membrane</keyword>
<accession>A0ABS4WRG8</accession>
<reference evidence="3 4" key="1">
    <citation type="submission" date="2021-03" db="EMBL/GenBank/DDBJ databases">
        <title>Sequencing the genomes of 1000 actinobacteria strains.</title>
        <authorList>
            <person name="Klenk H.-P."/>
        </authorList>
    </citation>
    <scope>NUCLEOTIDE SEQUENCE [LARGE SCALE GENOMIC DNA]</scope>
    <source>
        <strain evidence="3 4">DSM 13468</strain>
    </source>
</reference>
<protein>
    <recommendedName>
        <fullName evidence="5">Dioxygenase</fullName>
    </recommendedName>
</protein>
<dbReference type="Proteomes" id="UP000703720">
    <property type="component" value="Unassembled WGS sequence"/>
</dbReference>
<feature type="region of interest" description="Disordered" evidence="1">
    <location>
        <begin position="1"/>
        <end position="35"/>
    </location>
</feature>
<feature type="compositionally biased region" description="Low complexity" evidence="1">
    <location>
        <begin position="86"/>
        <end position="100"/>
    </location>
</feature>
<gene>
    <name evidence="3" type="ORF">JOF42_002305</name>
</gene>
<keyword evidence="2" id="KW-1133">Transmembrane helix</keyword>
<dbReference type="RefSeq" id="WP_210097985.1">
    <property type="nucleotide sequence ID" value="NZ_BAAAIO010000001.1"/>
</dbReference>
<feature type="region of interest" description="Disordered" evidence="1">
    <location>
        <begin position="63"/>
        <end position="100"/>
    </location>
</feature>
<comment type="caution">
    <text evidence="3">The sequence shown here is derived from an EMBL/GenBank/DDBJ whole genome shotgun (WGS) entry which is preliminary data.</text>
</comment>
<dbReference type="EMBL" id="JAGIOA010000001">
    <property type="protein sequence ID" value="MBP2378810.1"/>
    <property type="molecule type" value="Genomic_DNA"/>
</dbReference>
<organism evidence="3 4">
    <name type="scientific">Microbacterium phyllosphaerae</name>
    <dbReference type="NCBI Taxonomy" id="124798"/>
    <lineage>
        <taxon>Bacteria</taxon>
        <taxon>Bacillati</taxon>
        <taxon>Actinomycetota</taxon>
        <taxon>Actinomycetes</taxon>
        <taxon>Micrococcales</taxon>
        <taxon>Microbacteriaceae</taxon>
        <taxon>Microbacterium</taxon>
    </lineage>
</organism>
<name>A0ABS4WRG8_9MICO</name>
<keyword evidence="4" id="KW-1185">Reference proteome</keyword>
<evidence type="ECO:0000313" key="4">
    <source>
        <dbReference type="Proteomes" id="UP000703720"/>
    </source>
</evidence>
<evidence type="ECO:0000256" key="2">
    <source>
        <dbReference type="SAM" id="Phobius"/>
    </source>
</evidence>
<keyword evidence="2" id="KW-0812">Transmembrane</keyword>
<evidence type="ECO:0008006" key="5">
    <source>
        <dbReference type="Google" id="ProtNLM"/>
    </source>
</evidence>
<proteinExistence type="predicted"/>
<evidence type="ECO:0000256" key="1">
    <source>
        <dbReference type="SAM" id="MobiDB-lite"/>
    </source>
</evidence>